<dbReference type="Proteomes" id="UP000261340">
    <property type="component" value="Unplaced"/>
</dbReference>
<name>A0A3Q0SYS6_AMPCI</name>
<reference evidence="1" key="1">
    <citation type="submission" date="2025-08" db="UniProtKB">
        <authorList>
            <consortium name="Ensembl"/>
        </authorList>
    </citation>
    <scope>IDENTIFICATION</scope>
</reference>
<dbReference type="Ensembl" id="ENSACIT00000029668.1">
    <property type="protein sequence ID" value="ENSACIP00000028902.1"/>
    <property type="gene ID" value="ENSACIG00000022383.1"/>
</dbReference>
<protein>
    <submittedName>
        <fullName evidence="1">Uncharacterized protein</fullName>
    </submittedName>
</protein>
<proteinExistence type="predicted"/>
<organism evidence="1 2">
    <name type="scientific">Amphilophus citrinellus</name>
    <name type="common">Midas cichlid</name>
    <name type="synonym">Cichlasoma citrinellum</name>
    <dbReference type="NCBI Taxonomy" id="61819"/>
    <lineage>
        <taxon>Eukaryota</taxon>
        <taxon>Metazoa</taxon>
        <taxon>Chordata</taxon>
        <taxon>Craniata</taxon>
        <taxon>Vertebrata</taxon>
        <taxon>Euteleostomi</taxon>
        <taxon>Actinopterygii</taxon>
        <taxon>Neopterygii</taxon>
        <taxon>Teleostei</taxon>
        <taxon>Neoteleostei</taxon>
        <taxon>Acanthomorphata</taxon>
        <taxon>Ovalentaria</taxon>
        <taxon>Cichlomorphae</taxon>
        <taxon>Cichliformes</taxon>
        <taxon>Cichlidae</taxon>
        <taxon>New World cichlids</taxon>
        <taxon>Cichlasomatinae</taxon>
        <taxon>Heroini</taxon>
        <taxon>Amphilophus</taxon>
    </lineage>
</organism>
<reference evidence="1" key="2">
    <citation type="submission" date="2025-09" db="UniProtKB">
        <authorList>
            <consortium name="Ensembl"/>
        </authorList>
    </citation>
    <scope>IDENTIFICATION</scope>
</reference>
<sequence>SLGTVQLIRTSGGLLASPLPEPVGGMKILSPTPESFSGDTDCVKGFLLQCSLAIACSPSVFPCDVLKLSFFFKFIKRESPLVSSGILVGGVKQQSLPRLVLPVTICMKQDTFTSQTLIHCTKRSIFVPVY</sequence>
<keyword evidence="2" id="KW-1185">Reference proteome</keyword>
<dbReference type="GeneTree" id="ENSGT01000000219144"/>
<accession>A0A3Q0SYS6</accession>
<dbReference type="AlphaFoldDB" id="A0A3Q0SYS6"/>
<evidence type="ECO:0000313" key="1">
    <source>
        <dbReference type="Ensembl" id="ENSACIP00000028902.1"/>
    </source>
</evidence>
<evidence type="ECO:0000313" key="2">
    <source>
        <dbReference type="Proteomes" id="UP000261340"/>
    </source>
</evidence>